<dbReference type="KEGG" id="xbv:XBW1_3763"/>
<evidence type="ECO:0000256" key="1">
    <source>
        <dbReference type="SAM" id="MobiDB-lite"/>
    </source>
</evidence>
<feature type="compositionally biased region" description="Polar residues" evidence="1">
    <location>
        <begin position="19"/>
        <end position="29"/>
    </location>
</feature>
<gene>
    <name evidence="2" type="ORF">XBW1_3763</name>
</gene>
<evidence type="ECO:0000313" key="3">
    <source>
        <dbReference type="Proteomes" id="UP000032930"/>
    </source>
</evidence>
<dbReference type="EMBL" id="FO818637">
    <property type="protein sequence ID" value="CDM91119.1"/>
    <property type="molecule type" value="Genomic_DNA"/>
</dbReference>
<dbReference type="InterPro" id="IPR036086">
    <property type="entry name" value="ParB/Sulfiredoxin_sf"/>
</dbReference>
<evidence type="ECO:0008006" key="4">
    <source>
        <dbReference type="Google" id="ProtNLM"/>
    </source>
</evidence>
<evidence type="ECO:0000313" key="2">
    <source>
        <dbReference type="EMBL" id="CDM91119.1"/>
    </source>
</evidence>
<dbReference type="NCBIfam" id="TIGR03764">
    <property type="entry name" value="ICE_PFGI_1_parB"/>
    <property type="match status" value="1"/>
</dbReference>
<dbReference type="InterPro" id="IPR022304">
    <property type="entry name" value="ICE_PFGI_1_ParB"/>
</dbReference>
<sequence length="579" mass="65895">MKKQLKNQLGDALLLGGHANNTPQSTTMPMSEMPMVLTLDELSPNPDNPRTGRNPRYDDIKTSIKARGLDTVPKVTRDPNSSDGNYIFSDGGNTRYQVLSELWEETGDERFYRIHCLFKPWPGRLQCIIGHLAENDMRGELTFIEKAKGVSKARKLFEAELEKKVTLRKLSSLLEEEGFPVHFSSISKMEDTLNYLYPNMPILLDGGMGRGQIESLLLMRSSVIKVGSQFLAEYNKNLPVKIFSSVCCQLDSPELFSLDVFRDELIGELVKLCHHSSLNYDRWLFELDPKKQKKGLIDTTDTELVQIDLQSENIETNIPESDVVRIEKVESVEKDILESDVVRIEKIESVEKDILESDVIKIENVEKDIPESEIVKIDKFESVATDIHEDDFLKNEIGKTHDIPKKSEIKYQSKDETEINVIPSYDEHVTLTSIDVIPSSGENLSLHDFWPISPLLDDIEHIQREVFLSVFSLVDNLGLAEFVSQNNSTVGSSGFHVTMDEQCSASLAVLKLLSDSENLDQIKSNVFHEVFIGSYKEPIFNDEHILQLMKIIRLLRRLRELQIKPSISSDEMINTDEYV</sequence>
<dbReference type="AlphaFoldDB" id="A0A0B6XFH9"/>
<dbReference type="Proteomes" id="UP000032930">
    <property type="component" value="Chromosome"/>
</dbReference>
<proteinExistence type="predicted"/>
<name>A0A0B6XFH9_XENBV</name>
<dbReference type="RefSeq" id="WP_052726092.1">
    <property type="nucleotide sequence ID" value="NZ_CAWMEF010000001.1"/>
</dbReference>
<reference evidence="2 3" key="1">
    <citation type="submission" date="2014-02" db="EMBL/GenBank/DDBJ databases">
        <authorList>
            <person name="Genoscope - CEA"/>
        </authorList>
    </citation>
    <scope>NUCLEOTIDE SEQUENCE [LARGE SCALE GENOMIC DNA]</scope>
    <source>
        <strain evidence="2 3">CS03</strain>
    </source>
</reference>
<protein>
    <recommendedName>
        <fullName evidence="4">ParB/Sulfiredoxin domain-containing protein</fullName>
    </recommendedName>
</protein>
<organism evidence="2 3">
    <name type="scientific">Xenorhabdus bovienii</name>
    <name type="common">Xenorhabdus nematophila subsp. bovienii</name>
    <dbReference type="NCBI Taxonomy" id="40576"/>
    <lineage>
        <taxon>Bacteria</taxon>
        <taxon>Pseudomonadati</taxon>
        <taxon>Pseudomonadota</taxon>
        <taxon>Gammaproteobacteria</taxon>
        <taxon>Enterobacterales</taxon>
        <taxon>Morganellaceae</taxon>
        <taxon>Xenorhabdus</taxon>
    </lineage>
</organism>
<feature type="region of interest" description="Disordered" evidence="1">
    <location>
        <begin position="1"/>
        <end position="59"/>
    </location>
</feature>
<accession>A0A0B6XFH9</accession>
<dbReference type="SUPFAM" id="SSF110849">
    <property type="entry name" value="ParB/Sulfiredoxin"/>
    <property type="match status" value="1"/>
</dbReference>